<dbReference type="EMBL" id="CAJHJT010000034">
    <property type="protein sequence ID" value="CAD7002526.1"/>
    <property type="molecule type" value="Genomic_DNA"/>
</dbReference>
<organism evidence="1 2">
    <name type="scientific">Ceratitis capitata</name>
    <name type="common">Mediterranean fruit fly</name>
    <name type="synonym">Tephritis capitata</name>
    <dbReference type="NCBI Taxonomy" id="7213"/>
    <lineage>
        <taxon>Eukaryota</taxon>
        <taxon>Metazoa</taxon>
        <taxon>Ecdysozoa</taxon>
        <taxon>Arthropoda</taxon>
        <taxon>Hexapoda</taxon>
        <taxon>Insecta</taxon>
        <taxon>Pterygota</taxon>
        <taxon>Neoptera</taxon>
        <taxon>Endopterygota</taxon>
        <taxon>Diptera</taxon>
        <taxon>Brachycera</taxon>
        <taxon>Muscomorpha</taxon>
        <taxon>Tephritoidea</taxon>
        <taxon>Tephritidae</taxon>
        <taxon>Ceratitis</taxon>
        <taxon>Ceratitis</taxon>
    </lineage>
</organism>
<evidence type="ECO:0000313" key="2">
    <source>
        <dbReference type="Proteomes" id="UP000606786"/>
    </source>
</evidence>
<name>A0A811UXY0_CERCA</name>
<feature type="non-terminal residue" evidence="1">
    <location>
        <position position="1"/>
    </location>
</feature>
<dbReference type="Proteomes" id="UP000606786">
    <property type="component" value="Unassembled WGS sequence"/>
</dbReference>
<protein>
    <submittedName>
        <fullName evidence="1">(Mediterranean fruit fly) hypothetical protein</fullName>
    </submittedName>
</protein>
<sequence>RLAINTLSTTGGMAAYLKWSGVEKSGNVEQQPGTVSDQRQQRQSFAKATVVLIRYTYISYHTY</sequence>
<dbReference type="AlphaFoldDB" id="A0A811UXY0"/>
<evidence type="ECO:0000313" key="1">
    <source>
        <dbReference type="EMBL" id="CAD7002526.1"/>
    </source>
</evidence>
<comment type="caution">
    <text evidence="1">The sequence shown here is derived from an EMBL/GenBank/DDBJ whole genome shotgun (WGS) entry which is preliminary data.</text>
</comment>
<accession>A0A811UXY0</accession>
<keyword evidence="2" id="KW-1185">Reference proteome</keyword>
<gene>
    <name evidence="1" type="ORF">CCAP1982_LOCUS11015</name>
</gene>
<proteinExistence type="predicted"/>
<reference evidence="1" key="1">
    <citation type="submission" date="2020-11" db="EMBL/GenBank/DDBJ databases">
        <authorList>
            <person name="Whitehead M."/>
        </authorList>
    </citation>
    <scope>NUCLEOTIDE SEQUENCE</scope>
    <source>
        <strain evidence="1">EGII</strain>
    </source>
</reference>